<evidence type="ECO:0000313" key="3">
    <source>
        <dbReference type="Proteomes" id="UP001549047"/>
    </source>
</evidence>
<sequence length="505" mass="54536">MITDDQKAVTSFLSDASSYGLTGPVEVMETHISRIFLVADRAFKMKRAVELPYVDFSTPALRVAACEKERILNARTTQELYLGVRQIYRSADGQLSFEAPGEVVDAVVEMKRFDQSALFDRMAMEGELTPALMTEVARMVAAFHAGVPAAAESGAANILGVLDINRAGFATSTVFSDEEQAAIDNLFREWLEIIALHLDRRAEAGKVRLCHGDLHLRNLCLLDAKPRLFDCIDFNDRIATVDVLYDLAFLVMDLWHRGLKDHANLVANRYCDAAGEEEGFALLPFFTALRAAVRAHVTATQAEGAGGDARLSASARSYYDLAMQTLKQAPPRLIAIGGFSGSGKSTVADGLAAHLGPPPGARLIESDRVRKALNGVSPETRLDASAYSPEMAARVYAEMARRAGTVLTAGASVVADAVHDRAERRAAIEEAAQEASVPFTGIWLDAPADILRARVAARPSGQSDATPDVLEKQLARGGGDLTWQRVDATRPVDAVIEEIVGLASR</sequence>
<dbReference type="SUPFAM" id="SSF56112">
    <property type="entry name" value="Protein kinase-like (PK-like)"/>
    <property type="match status" value="1"/>
</dbReference>
<dbReference type="Proteomes" id="UP001549047">
    <property type="component" value="Unassembled WGS sequence"/>
</dbReference>
<keyword evidence="2" id="KW-0418">Kinase</keyword>
<dbReference type="Pfam" id="PF01636">
    <property type="entry name" value="APH"/>
    <property type="match status" value="1"/>
</dbReference>
<feature type="domain" description="Aminoglycoside phosphotransferase" evidence="1">
    <location>
        <begin position="123"/>
        <end position="262"/>
    </location>
</feature>
<dbReference type="Gene3D" id="3.40.50.300">
    <property type="entry name" value="P-loop containing nucleotide triphosphate hydrolases"/>
    <property type="match status" value="1"/>
</dbReference>
<dbReference type="PANTHER" id="PTHR43883">
    <property type="entry name" value="SLR0207 PROTEIN"/>
    <property type="match status" value="1"/>
</dbReference>
<dbReference type="SUPFAM" id="SSF52540">
    <property type="entry name" value="P-loop containing nucleoside triphosphate hydrolases"/>
    <property type="match status" value="1"/>
</dbReference>
<comment type="caution">
    <text evidence="2">The sequence shown here is derived from an EMBL/GenBank/DDBJ whole genome shotgun (WGS) entry which is preliminary data.</text>
</comment>
<dbReference type="InterPro" id="IPR002575">
    <property type="entry name" value="Aminoglycoside_PTrfase"/>
</dbReference>
<dbReference type="GO" id="GO:0016301">
    <property type="term" value="F:kinase activity"/>
    <property type="evidence" value="ECO:0007669"/>
    <property type="project" value="UniProtKB-KW"/>
</dbReference>
<keyword evidence="3" id="KW-1185">Reference proteome</keyword>
<dbReference type="Gene3D" id="3.90.1200.10">
    <property type="match status" value="1"/>
</dbReference>
<name>A0ABV2J2K2_9HYPH</name>
<organism evidence="2 3">
    <name type="scientific">Rhizobium aquaticum</name>
    <dbReference type="NCBI Taxonomy" id="1549636"/>
    <lineage>
        <taxon>Bacteria</taxon>
        <taxon>Pseudomonadati</taxon>
        <taxon>Pseudomonadota</taxon>
        <taxon>Alphaproteobacteria</taxon>
        <taxon>Hyphomicrobiales</taxon>
        <taxon>Rhizobiaceae</taxon>
        <taxon>Rhizobium/Agrobacterium group</taxon>
        <taxon>Rhizobium</taxon>
    </lineage>
</organism>
<proteinExistence type="predicted"/>
<accession>A0ABV2J2K2</accession>
<reference evidence="2 3" key="1">
    <citation type="submission" date="2024-06" db="EMBL/GenBank/DDBJ databases">
        <title>Genomic Encyclopedia of Type Strains, Phase IV (KMG-IV): sequencing the most valuable type-strain genomes for metagenomic binning, comparative biology and taxonomic classification.</title>
        <authorList>
            <person name="Goeker M."/>
        </authorList>
    </citation>
    <scope>NUCLEOTIDE SEQUENCE [LARGE SCALE GENOMIC DNA]</scope>
    <source>
        <strain evidence="2 3">DSM 29780</strain>
    </source>
</reference>
<dbReference type="RefSeq" id="WP_354557344.1">
    <property type="nucleotide sequence ID" value="NZ_JBEPMB010000005.1"/>
</dbReference>
<keyword evidence="2" id="KW-0808">Transferase</keyword>
<evidence type="ECO:0000313" key="2">
    <source>
        <dbReference type="EMBL" id="MET3614853.1"/>
    </source>
</evidence>
<dbReference type="InterPro" id="IPR011009">
    <property type="entry name" value="Kinase-like_dom_sf"/>
</dbReference>
<dbReference type="InterPro" id="IPR052732">
    <property type="entry name" value="Cell-binding_unc_protein"/>
</dbReference>
<protein>
    <submittedName>
        <fullName evidence="2">Aminoglycoside phosphotransferase family enzyme/predicted kinase</fullName>
    </submittedName>
</protein>
<dbReference type="Pfam" id="PF13671">
    <property type="entry name" value="AAA_33"/>
    <property type="match status" value="1"/>
</dbReference>
<dbReference type="PANTHER" id="PTHR43883:SF1">
    <property type="entry name" value="GLUCONOKINASE"/>
    <property type="match status" value="1"/>
</dbReference>
<gene>
    <name evidence="2" type="ORF">ABID16_003196</name>
</gene>
<dbReference type="EMBL" id="JBEPMB010000005">
    <property type="protein sequence ID" value="MET3614853.1"/>
    <property type="molecule type" value="Genomic_DNA"/>
</dbReference>
<evidence type="ECO:0000259" key="1">
    <source>
        <dbReference type="Pfam" id="PF01636"/>
    </source>
</evidence>
<dbReference type="InterPro" id="IPR027417">
    <property type="entry name" value="P-loop_NTPase"/>
</dbReference>